<accession>A0A2S4L6U6</accession>
<reference evidence="2 3" key="1">
    <citation type="submission" date="2018-01" db="EMBL/GenBank/DDBJ databases">
        <title>Harnessing the power of phylogenomics to disentangle the directionality and signatures of interkingdom host jumping in the parasitic fungal genus Tolypocladium.</title>
        <authorList>
            <person name="Quandt C.A."/>
            <person name="Patterson W."/>
            <person name="Spatafora J.W."/>
        </authorList>
    </citation>
    <scope>NUCLEOTIDE SEQUENCE [LARGE SCALE GENOMIC DNA]</scope>
    <source>
        <strain evidence="2 3">NRBC 100945</strain>
    </source>
</reference>
<name>A0A2S4L6U6_9HYPO</name>
<evidence type="ECO:0000313" key="2">
    <source>
        <dbReference type="EMBL" id="POR38150.1"/>
    </source>
</evidence>
<dbReference type="AlphaFoldDB" id="A0A2S4L6U6"/>
<dbReference type="PANTHER" id="PTHR36847">
    <property type="entry name" value="AMIDOLIGASE ENZYME"/>
    <property type="match status" value="1"/>
</dbReference>
<organism evidence="2 3">
    <name type="scientific">Tolypocladium paradoxum</name>
    <dbReference type="NCBI Taxonomy" id="94208"/>
    <lineage>
        <taxon>Eukaryota</taxon>
        <taxon>Fungi</taxon>
        <taxon>Dikarya</taxon>
        <taxon>Ascomycota</taxon>
        <taxon>Pezizomycotina</taxon>
        <taxon>Sordariomycetes</taxon>
        <taxon>Hypocreomycetidae</taxon>
        <taxon>Hypocreales</taxon>
        <taxon>Ophiocordycipitaceae</taxon>
        <taxon>Tolypocladium</taxon>
    </lineage>
</organism>
<comment type="caution">
    <text evidence="2">The sequence shown here is derived from an EMBL/GenBank/DDBJ whole genome shotgun (WGS) entry which is preliminary data.</text>
</comment>
<dbReference type="InterPro" id="IPR022025">
    <property type="entry name" value="Amidoligase_2"/>
</dbReference>
<evidence type="ECO:0008006" key="4">
    <source>
        <dbReference type="Google" id="ProtNLM"/>
    </source>
</evidence>
<feature type="compositionally biased region" description="Basic and acidic residues" evidence="1">
    <location>
        <begin position="338"/>
        <end position="350"/>
    </location>
</feature>
<dbReference type="OrthoDB" id="5300045at2759"/>
<protein>
    <recommendedName>
        <fullName evidence="4">Amidoligase enzyme</fullName>
    </recommendedName>
</protein>
<proteinExistence type="predicted"/>
<gene>
    <name evidence="2" type="ORF">TPAR_01664</name>
</gene>
<dbReference type="Proteomes" id="UP000237481">
    <property type="component" value="Unassembled WGS sequence"/>
</dbReference>
<sequence>MASSSSSASVPTLAFGVEIELLVRPRSSFVPELLAAGWDRAVVSPLGEESRLARNRNVLRHAIASRLTNAKIPATTNADEYRGWTVADEGSLDELEGLWRLELISRKISTDEDWQVEFHQVFQLLDQLCEVRLTSGCSMHVHVSPSKDLSRTFTMPELRNIMKAMAYYDDAVTRVMPPRRKNNPWATSNMVSEKTAKNVRDAHAAVRHSSWGPLFRIFDEVKAKAQIPLQLFNDKFIAWNFKNLTGCGTVEFRRPPGVQTAEAARFWTGLTLAFVRQAMDTKWDSYQTSRSHPTVEHLREFISRGFTKLERTCQGALDVRELAEDPSPATRFSSAEIRAIDRKKAMKERQGGGFAQKANSRPNTPSSSSGSSSSRR</sequence>
<feature type="region of interest" description="Disordered" evidence="1">
    <location>
        <begin position="328"/>
        <end position="376"/>
    </location>
</feature>
<dbReference type="EMBL" id="PKSG01000166">
    <property type="protein sequence ID" value="POR38150.1"/>
    <property type="molecule type" value="Genomic_DNA"/>
</dbReference>
<dbReference type="PANTHER" id="PTHR36847:SF1">
    <property type="entry name" value="AMIDOLIGASE ENZYME"/>
    <property type="match status" value="1"/>
</dbReference>
<evidence type="ECO:0000256" key="1">
    <source>
        <dbReference type="SAM" id="MobiDB-lite"/>
    </source>
</evidence>
<feature type="compositionally biased region" description="Low complexity" evidence="1">
    <location>
        <begin position="366"/>
        <end position="376"/>
    </location>
</feature>
<evidence type="ECO:0000313" key="3">
    <source>
        <dbReference type="Proteomes" id="UP000237481"/>
    </source>
</evidence>
<keyword evidence="3" id="KW-1185">Reference proteome</keyword>
<dbReference type="STRING" id="94208.A0A2S4L6U6"/>
<dbReference type="Pfam" id="PF12224">
    <property type="entry name" value="Amidoligase_2"/>
    <property type="match status" value="1"/>
</dbReference>